<evidence type="ECO:0000256" key="1">
    <source>
        <dbReference type="SAM" id="SignalP"/>
    </source>
</evidence>
<dbReference type="EMBL" id="SLWS01000017">
    <property type="protein sequence ID" value="TCO47413.1"/>
    <property type="molecule type" value="Genomic_DNA"/>
</dbReference>
<evidence type="ECO:0000313" key="3">
    <source>
        <dbReference type="EMBL" id="TCO47413.1"/>
    </source>
</evidence>
<feature type="domain" description="Peptidase S33 tripeptidyl aminopeptidase-like C-terminal" evidence="2">
    <location>
        <begin position="423"/>
        <end position="513"/>
    </location>
</feature>
<sequence length="568" mass="60382">MRFVRTVVTTLTAGLVVAQSAVVAQAATDPFDTYSHQQLAWGPCLFRPSPQASVAECASVTVPRDWARPDSGVDLQVNISRVKATRQHTGVILTNPGGPGGQGTPLAGLLAALEPSVSQVYDFIGMDPRGTGFAGGTAPGQTPSVCNIPTGRLSTRTDLDARDRSADSIAEHQKAPRAIAEACQSVAVTPYITTWQTAHDMELIRILLGESTLNYLGYSYGTWLGAKYTSLFPASAGKIILDSSTNWQGRLDAAFEFFPVTDQRQLDDVFLPWASRQFPDLVGSTPDAAKKTWEDVRAFYKSQGVSGDDYDVVFVGNGNANSWRNAALVLTEGAKGLKGGTVTAQSPDLQAQLDAEARATYGVPLEQLTVAKIAAALQPDYIPVGLTRYAVACSDQPTKSSAFYKRLSDQQGPRYPLFGWLYGLSEACGFWSDAPQQTLPNLPPQAAGKVLVIQGEFDPQTGYEQAQAAVRAAPGVSLVSVDDSAFHGQYAIQGNPCVDGMVNVYLLRNSRPGNSLCPGVPLPGETQVFPVAGPVKQPRAQAAAAAAVPSSALREQTADFIGKVNSVR</sequence>
<proteinExistence type="predicted"/>
<feature type="signal peptide" evidence="1">
    <location>
        <begin position="1"/>
        <end position="26"/>
    </location>
</feature>
<dbReference type="Proteomes" id="UP000295680">
    <property type="component" value="Unassembled WGS sequence"/>
</dbReference>
<name>A0A4R2IQ74_9PSEU</name>
<keyword evidence="3" id="KW-0378">Hydrolase</keyword>
<comment type="caution">
    <text evidence="3">The sequence shown here is derived from an EMBL/GenBank/DDBJ whole genome shotgun (WGS) entry which is preliminary data.</text>
</comment>
<gene>
    <name evidence="3" type="ORF">EV192_117153</name>
</gene>
<organism evidence="3 4">
    <name type="scientific">Actinocrispum wychmicini</name>
    <dbReference type="NCBI Taxonomy" id="1213861"/>
    <lineage>
        <taxon>Bacteria</taxon>
        <taxon>Bacillati</taxon>
        <taxon>Actinomycetota</taxon>
        <taxon>Actinomycetes</taxon>
        <taxon>Pseudonocardiales</taxon>
        <taxon>Pseudonocardiaceae</taxon>
        <taxon>Actinocrispum</taxon>
    </lineage>
</organism>
<dbReference type="SUPFAM" id="SSF53474">
    <property type="entry name" value="alpha/beta-Hydrolases"/>
    <property type="match status" value="1"/>
</dbReference>
<dbReference type="RefSeq" id="WP_243727569.1">
    <property type="nucleotide sequence ID" value="NZ_SLWS01000017.1"/>
</dbReference>
<dbReference type="GO" id="GO:0016787">
    <property type="term" value="F:hydrolase activity"/>
    <property type="evidence" value="ECO:0007669"/>
    <property type="project" value="UniProtKB-KW"/>
</dbReference>
<keyword evidence="1" id="KW-0732">Signal</keyword>
<evidence type="ECO:0000259" key="2">
    <source>
        <dbReference type="Pfam" id="PF08386"/>
    </source>
</evidence>
<keyword evidence="4" id="KW-1185">Reference proteome</keyword>
<protein>
    <submittedName>
        <fullName evidence="3">Alpha/beta hydrolase family protein</fullName>
    </submittedName>
</protein>
<dbReference type="Gene3D" id="3.40.50.1820">
    <property type="entry name" value="alpha/beta hydrolase"/>
    <property type="match status" value="1"/>
</dbReference>
<feature type="chain" id="PRO_5020904425" evidence="1">
    <location>
        <begin position="27"/>
        <end position="568"/>
    </location>
</feature>
<evidence type="ECO:0000313" key="4">
    <source>
        <dbReference type="Proteomes" id="UP000295680"/>
    </source>
</evidence>
<dbReference type="AlphaFoldDB" id="A0A4R2IQ74"/>
<dbReference type="InterPro" id="IPR029058">
    <property type="entry name" value="AB_hydrolase_fold"/>
</dbReference>
<reference evidence="3 4" key="1">
    <citation type="submission" date="2019-03" db="EMBL/GenBank/DDBJ databases">
        <title>Genomic Encyclopedia of Type Strains, Phase IV (KMG-IV): sequencing the most valuable type-strain genomes for metagenomic binning, comparative biology and taxonomic classification.</title>
        <authorList>
            <person name="Goeker M."/>
        </authorList>
    </citation>
    <scope>NUCLEOTIDE SEQUENCE [LARGE SCALE GENOMIC DNA]</scope>
    <source>
        <strain evidence="3 4">DSM 45934</strain>
    </source>
</reference>
<dbReference type="Pfam" id="PF08386">
    <property type="entry name" value="Abhydrolase_4"/>
    <property type="match status" value="1"/>
</dbReference>
<dbReference type="InterPro" id="IPR013595">
    <property type="entry name" value="Pept_S33_TAP-like_C"/>
</dbReference>
<accession>A0A4R2IQ74</accession>